<reference evidence="6" key="1">
    <citation type="journal article" date="2013" name="G3 (Bethesda)">
        <title>Comparative genomics of a plant-pathogenic fungus, Pyrenophora tritici-repentis, reveals transduplication and the impact of repeat elements on pathogenicity and population divergence.</title>
        <authorList>
            <person name="Manning V.A."/>
            <person name="Pandelova I."/>
            <person name="Dhillon B."/>
            <person name="Wilhelm L.J."/>
            <person name="Goodwin S.B."/>
            <person name="Berlin A.M."/>
            <person name="Figueroa M."/>
            <person name="Freitag M."/>
            <person name="Hane J.K."/>
            <person name="Henrissat B."/>
            <person name="Holman W.H."/>
            <person name="Kodira C.D."/>
            <person name="Martin J."/>
            <person name="Oliver R.P."/>
            <person name="Robbertse B."/>
            <person name="Schackwitz W."/>
            <person name="Schwartz D.C."/>
            <person name="Spatafora J.W."/>
            <person name="Turgeon B.G."/>
            <person name="Yandava C."/>
            <person name="Young S."/>
            <person name="Zhou S."/>
            <person name="Zeng Q."/>
            <person name="Grigoriev I.V."/>
            <person name="Ma L.-J."/>
            <person name="Ciuffetti L.M."/>
        </authorList>
    </citation>
    <scope>NUCLEOTIDE SEQUENCE [LARGE SCALE GENOMIC DNA]</scope>
    <source>
        <strain evidence="6">Pt-1C-BFP</strain>
    </source>
</reference>
<dbReference type="InterPro" id="IPR036452">
    <property type="entry name" value="Ribo_hydro-like"/>
</dbReference>
<dbReference type="InterPro" id="IPR023186">
    <property type="entry name" value="IUNH"/>
</dbReference>
<feature type="domain" description="Inosine/uridine-preferring nucleoside hydrolase" evidence="4">
    <location>
        <begin position="11"/>
        <end position="344"/>
    </location>
</feature>
<dbReference type="CDD" id="cd02651">
    <property type="entry name" value="nuc_hydro_IU_UC_XIUA"/>
    <property type="match status" value="1"/>
</dbReference>
<accession>B2VRK8</accession>
<dbReference type="Proteomes" id="UP000001471">
    <property type="component" value="Unassembled WGS sequence"/>
</dbReference>
<dbReference type="eggNOG" id="KOG2938">
    <property type="taxonomic scope" value="Eukaryota"/>
</dbReference>
<dbReference type="OMA" id="PRMWDIF"/>
<dbReference type="OrthoDB" id="432381at2759"/>
<keyword evidence="3" id="KW-0326">Glycosidase</keyword>
<dbReference type="InParanoid" id="B2VRK8"/>
<dbReference type="PANTHER" id="PTHR12304">
    <property type="entry name" value="INOSINE-URIDINE PREFERRING NUCLEOSIDE HYDROLASE"/>
    <property type="match status" value="1"/>
</dbReference>
<name>B2VRK8_PYRTR</name>
<keyword evidence="2 5" id="KW-0378">Hydrolase</keyword>
<evidence type="ECO:0000256" key="3">
    <source>
        <dbReference type="ARBA" id="ARBA00023295"/>
    </source>
</evidence>
<dbReference type="EMBL" id="DS231615">
    <property type="protein sequence ID" value="EDU39528.1"/>
    <property type="molecule type" value="Genomic_DNA"/>
</dbReference>
<dbReference type="Pfam" id="PF01156">
    <property type="entry name" value="IU_nuc_hydro"/>
    <property type="match status" value="1"/>
</dbReference>
<dbReference type="PANTHER" id="PTHR12304:SF4">
    <property type="entry name" value="URIDINE NUCLEOSIDASE"/>
    <property type="match status" value="1"/>
</dbReference>
<proteinExistence type="inferred from homology"/>
<gene>
    <name evidence="5" type="ORF">PTRG_00090</name>
</gene>
<dbReference type="Gene3D" id="3.90.245.10">
    <property type="entry name" value="Ribonucleoside hydrolase-like"/>
    <property type="match status" value="1"/>
</dbReference>
<sequence>MAATSSKTPIWLDCDAYALLLCAHDPRVELLGVSTVHGNAALDQTTYNTRAILEAIGRRDVKVYSGASKPIVRSAVHAADIHGESGLDGVTLLPQPVEPTATDVGHLEAMYRALIAMPPNTAWLVSTGTLTNIGLLFQKYPDLAGHIKGLSIMGGAVGGSFTDAPMGTVKGEGERFGNWTPYAEFNCDPEASHFIFSHPVLKPKTVLIPLDLTHQVLGTKKVRQTLLYGDEVWDPSFNKTDYTPSALRALFTQIMSFFAGTYAEVFSITEGPPLHDPLAVAAAYNPDIFDDNGGERFQVGIVTEGIHSIDQTQVGELGRTKVTKLPNGEGGCRIPRHVDLDQFWGSIESSMKCAVAVSPMPKVSIQDLEKAGVFNGVEKLQFRHRRDLDMTEKYPIEEPGLTTNCTPTLIATYCQRRAFADIFWLKCAQSKYAKLGGPMVKGFRSPGFLVFFAGQEIGTSAAINGLLSAC</sequence>
<evidence type="ECO:0000256" key="2">
    <source>
        <dbReference type="ARBA" id="ARBA00022801"/>
    </source>
</evidence>
<dbReference type="HOGENOM" id="CLU_036838_0_0_1"/>
<organism evidence="5 6">
    <name type="scientific">Pyrenophora tritici-repentis (strain Pt-1C-BFP)</name>
    <name type="common">Wheat tan spot fungus</name>
    <name type="synonym">Drechslera tritici-repentis</name>
    <dbReference type="NCBI Taxonomy" id="426418"/>
    <lineage>
        <taxon>Eukaryota</taxon>
        <taxon>Fungi</taxon>
        <taxon>Dikarya</taxon>
        <taxon>Ascomycota</taxon>
        <taxon>Pezizomycotina</taxon>
        <taxon>Dothideomycetes</taxon>
        <taxon>Pleosporomycetidae</taxon>
        <taxon>Pleosporales</taxon>
        <taxon>Pleosporineae</taxon>
        <taxon>Pleosporaceae</taxon>
        <taxon>Pyrenophora</taxon>
    </lineage>
</organism>
<dbReference type="InterPro" id="IPR001910">
    <property type="entry name" value="Inosine/uridine_hydrolase_dom"/>
</dbReference>
<dbReference type="FunCoup" id="B2VRK8">
    <property type="interactions" value="189"/>
</dbReference>
<dbReference type="GO" id="GO:0006152">
    <property type="term" value="P:purine nucleoside catabolic process"/>
    <property type="evidence" value="ECO:0007669"/>
    <property type="project" value="TreeGrafter"/>
</dbReference>
<comment type="similarity">
    <text evidence="1">Belongs to the IUNH family.</text>
</comment>
<evidence type="ECO:0000313" key="6">
    <source>
        <dbReference type="Proteomes" id="UP000001471"/>
    </source>
</evidence>
<dbReference type="AlphaFoldDB" id="B2VRK8"/>
<protein>
    <submittedName>
        <fullName evidence="5">Inosine-uridine preferring nucleoside hydrolase</fullName>
    </submittedName>
</protein>
<dbReference type="STRING" id="426418.B2VRK8"/>
<dbReference type="SUPFAM" id="SSF53590">
    <property type="entry name" value="Nucleoside hydrolase"/>
    <property type="match status" value="1"/>
</dbReference>
<evidence type="ECO:0000259" key="4">
    <source>
        <dbReference type="Pfam" id="PF01156"/>
    </source>
</evidence>
<dbReference type="GO" id="GO:0008477">
    <property type="term" value="F:purine nucleosidase activity"/>
    <property type="evidence" value="ECO:0007669"/>
    <property type="project" value="TreeGrafter"/>
</dbReference>
<evidence type="ECO:0000256" key="1">
    <source>
        <dbReference type="ARBA" id="ARBA00009176"/>
    </source>
</evidence>
<dbReference type="GO" id="GO:0005829">
    <property type="term" value="C:cytosol"/>
    <property type="evidence" value="ECO:0007669"/>
    <property type="project" value="TreeGrafter"/>
</dbReference>
<evidence type="ECO:0000313" key="5">
    <source>
        <dbReference type="EMBL" id="EDU39528.1"/>
    </source>
</evidence>